<evidence type="ECO:0000256" key="1">
    <source>
        <dbReference type="ARBA" id="ARBA00022729"/>
    </source>
</evidence>
<dbReference type="OrthoDB" id="1488578at2"/>
<dbReference type="Pfam" id="PF07593">
    <property type="entry name" value="UnbV_ASPIC"/>
    <property type="match status" value="1"/>
</dbReference>
<dbReference type="Gene3D" id="2.130.10.130">
    <property type="entry name" value="Integrin alpha, N-terminal"/>
    <property type="match status" value="3"/>
</dbReference>
<keyword evidence="1" id="KW-0732">Signal</keyword>
<dbReference type="PROSITE" id="PS51257">
    <property type="entry name" value="PROKAR_LIPOPROTEIN"/>
    <property type="match status" value="1"/>
</dbReference>
<gene>
    <name evidence="4" type="ORF">SBA5_160008</name>
</gene>
<dbReference type="PANTHER" id="PTHR16026:SF0">
    <property type="entry name" value="CARTILAGE ACIDIC PROTEIN 1"/>
    <property type="match status" value="1"/>
</dbReference>
<evidence type="ECO:0000313" key="5">
    <source>
        <dbReference type="Proteomes" id="UP000239735"/>
    </source>
</evidence>
<proteinExistence type="predicted"/>
<dbReference type="InterPro" id="IPR028994">
    <property type="entry name" value="Integrin_alpha_N"/>
</dbReference>
<evidence type="ECO:0000259" key="3">
    <source>
        <dbReference type="Pfam" id="PF07593"/>
    </source>
</evidence>
<reference evidence="5" key="1">
    <citation type="submission" date="2018-02" db="EMBL/GenBank/DDBJ databases">
        <authorList>
            <person name="Hausmann B."/>
        </authorList>
    </citation>
    <scope>NUCLEOTIDE SEQUENCE [LARGE SCALE GENOMIC DNA]</scope>
    <source>
        <strain evidence="5">Peat soil MAG SbA5</strain>
    </source>
</reference>
<dbReference type="InterPro" id="IPR027039">
    <property type="entry name" value="Crtac1"/>
</dbReference>
<accession>A0A2N9L666</accession>
<evidence type="ECO:0000313" key="4">
    <source>
        <dbReference type="EMBL" id="SPE18524.1"/>
    </source>
</evidence>
<protein>
    <submittedName>
        <fullName evidence="4">ASPIC/UnbV</fullName>
    </submittedName>
</protein>
<dbReference type="EMBL" id="OKRB01000068">
    <property type="protein sequence ID" value="SPE18524.1"/>
    <property type="molecule type" value="Genomic_DNA"/>
</dbReference>
<dbReference type="InterPro" id="IPR011519">
    <property type="entry name" value="UnbV_ASPIC"/>
</dbReference>
<feature type="region of interest" description="Disordered" evidence="2">
    <location>
        <begin position="32"/>
        <end position="53"/>
    </location>
</feature>
<dbReference type="Pfam" id="PF13517">
    <property type="entry name" value="FG-GAP_3"/>
    <property type="match status" value="2"/>
</dbReference>
<dbReference type="AlphaFoldDB" id="A0A2N9L666"/>
<dbReference type="SUPFAM" id="SSF69318">
    <property type="entry name" value="Integrin alpha N-terminal domain"/>
    <property type="match status" value="1"/>
</dbReference>
<dbReference type="PANTHER" id="PTHR16026">
    <property type="entry name" value="CARTILAGE ACIDIC PROTEIN 1"/>
    <property type="match status" value="1"/>
</dbReference>
<sequence>MKVAIGTFITLCGCITLLVSGCIVVPSGFGQAASGATQPSARGGSKTGRTESKAVSTISFRDISREAGLTTVPHSSTDRRYIVETMGGGGIALFDCDNDGRLDIAVVNDTTIDRYLASGDPMVTLYHQDGSGEHIHFTDITKAAGLTTRGWGMAIAVGDYDNDGLPDLYVTGYGHNVLYHNLGGCRFENVTDRAGVKLGGFSTGAAWADYDRDGHIDLFVARYVHVDLRHLPTLTPKAEADATDMLEVPDKMEGEIDFLLRNRGDGTFEDVSVKAAVDNQAKLHGMGVVWGDYDNDGWPDLLVANDDGANYLYHNLGNGSFEDEGTTTGVAYGPNGEVFGNMAGDFGDFDRDGRLDLIATRYRRQPVSLYRNDQIAFTDIATQKGLARDTQATVKWGVGFGDFDNDGWPDILIANGNFSSLVDALATEPKFREPIQLFRNIEGRLFEDVANQAGLNAGPLQSRRGTAFGDINNDGNLDFVVFNAGGPPSLFINETRNANHRVLFRLVGSKSNRMAIGARVAVSAGGMTQIDEVRGGGSYNSSSDTRLHFGLGGEAIMSKIEVHWPSGLHQEFQNVPSDAIYEIDEEQGMRKLKDLEAPSGK</sequence>
<dbReference type="Proteomes" id="UP000239735">
    <property type="component" value="Unassembled WGS sequence"/>
</dbReference>
<evidence type="ECO:0000256" key="2">
    <source>
        <dbReference type="SAM" id="MobiDB-lite"/>
    </source>
</evidence>
<feature type="domain" description="ASPIC/UnbV" evidence="3">
    <location>
        <begin position="515"/>
        <end position="581"/>
    </location>
</feature>
<dbReference type="InterPro" id="IPR013517">
    <property type="entry name" value="FG-GAP"/>
</dbReference>
<organism evidence="4 5">
    <name type="scientific">Candidatus Sulfuritelmatomonas gaucii</name>
    <dbReference type="NCBI Taxonomy" id="2043161"/>
    <lineage>
        <taxon>Bacteria</taxon>
        <taxon>Pseudomonadati</taxon>
        <taxon>Acidobacteriota</taxon>
        <taxon>Terriglobia</taxon>
        <taxon>Terriglobales</taxon>
        <taxon>Acidobacteriaceae</taxon>
        <taxon>Candidatus Sulfuritelmatomonas</taxon>
    </lineage>
</organism>
<name>A0A2N9L666_9BACT</name>